<reference evidence="2" key="1">
    <citation type="submission" date="2020-06" db="EMBL/GenBank/DDBJ databases">
        <title>WGS assembly of Ceratodon purpureus strain R40.</title>
        <authorList>
            <person name="Carey S.B."/>
            <person name="Jenkins J."/>
            <person name="Shu S."/>
            <person name="Lovell J.T."/>
            <person name="Sreedasyam A."/>
            <person name="Maumus F."/>
            <person name="Tiley G.P."/>
            <person name="Fernandez-Pozo N."/>
            <person name="Barry K."/>
            <person name="Chen C."/>
            <person name="Wang M."/>
            <person name="Lipzen A."/>
            <person name="Daum C."/>
            <person name="Saski C.A."/>
            <person name="Payton A.C."/>
            <person name="Mcbreen J.C."/>
            <person name="Conrad R.E."/>
            <person name="Kollar L.M."/>
            <person name="Olsson S."/>
            <person name="Huttunen S."/>
            <person name="Landis J.B."/>
            <person name="Wickett N.J."/>
            <person name="Johnson M.G."/>
            <person name="Rensing S.A."/>
            <person name="Grimwood J."/>
            <person name="Schmutz J."/>
            <person name="Mcdaniel S.F."/>
        </authorList>
    </citation>
    <scope>NUCLEOTIDE SEQUENCE</scope>
    <source>
        <strain evidence="2">R40</strain>
    </source>
</reference>
<dbReference type="AlphaFoldDB" id="A0A8T0IN28"/>
<feature type="signal peptide" evidence="1">
    <location>
        <begin position="1"/>
        <end position="23"/>
    </location>
</feature>
<comment type="caution">
    <text evidence="2">The sequence shown here is derived from an EMBL/GenBank/DDBJ whole genome shotgun (WGS) entry which is preliminary data.</text>
</comment>
<gene>
    <name evidence="2" type="ORF">KC19_3G195700</name>
</gene>
<feature type="chain" id="PRO_5035915336" evidence="1">
    <location>
        <begin position="24"/>
        <end position="56"/>
    </location>
</feature>
<dbReference type="Proteomes" id="UP000822688">
    <property type="component" value="Chromosome 3"/>
</dbReference>
<dbReference type="EMBL" id="CM026423">
    <property type="protein sequence ID" value="KAG0584241.1"/>
    <property type="molecule type" value="Genomic_DNA"/>
</dbReference>
<keyword evidence="3" id="KW-1185">Reference proteome</keyword>
<evidence type="ECO:0000313" key="2">
    <source>
        <dbReference type="EMBL" id="KAG0584241.1"/>
    </source>
</evidence>
<name>A0A8T0IN28_CERPU</name>
<accession>A0A8T0IN28</accession>
<evidence type="ECO:0000256" key="1">
    <source>
        <dbReference type="SAM" id="SignalP"/>
    </source>
</evidence>
<sequence>MNHLKPCAMESNSIALIVGWVLAILASNKKTSKESECYMCMEDVKQSTKLGVIGTR</sequence>
<evidence type="ECO:0000313" key="3">
    <source>
        <dbReference type="Proteomes" id="UP000822688"/>
    </source>
</evidence>
<keyword evidence="1" id="KW-0732">Signal</keyword>
<proteinExistence type="predicted"/>
<organism evidence="2 3">
    <name type="scientific">Ceratodon purpureus</name>
    <name type="common">Fire moss</name>
    <name type="synonym">Dicranum purpureum</name>
    <dbReference type="NCBI Taxonomy" id="3225"/>
    <lineage>
        <taxon>Eukaryota</taxon>
        <taxon>Viridiplantae</taxon>
        <taxon>Streptophyta</taxon>
        <taxon>Embryophyta</taxon>
        <taxon>Bryophyta</taxon>
        <taxon>Bryophytina</taxon>
        <taxon>Bryopsida</taxon>
        <taxon>Dicranidae</taxon>
        <taxon>Pseudoditrichales</taxon>
        <taxon>Ditrichaceae</taxon>
        <taxon>Ceratodon</taxon>
    </lineage>
</organism>
<protein>
    <submittedName>
        <fullName evidence="2">Uncharacterized protein</fullName>
    </submittedName>
</protein>